<reference evidence="2" key="2">
    <citation type="journal article" date="2024" name="Plant">
        <title>Genomic evolution and insights into agronomic trait innovations of Sesamum species.</title>
        <authorList>
            <person name="Miao H."/>
            <person name="Wang L."/>
            <person name="Qu L."/>
            <person name="Liu H."/>
            <person name="Sun Y."/>
            <person name="Le M."/>
            <person name="Wang Q."/>
            <person name="Wei S."/>
            <person name="Zheng Y."/>
            <person name="Lin W."/>
            <person name="Duan Y."/>
            <person name="Cao H."/>
            <person name="Xiong S."/>
            <person name="Wang X."/>
            <person name="Wei L."/>
            <person name="Li C."/>
            <person name="Ma Q."/>
            <person name="Ju M."/>
            <person name="Zhao R."/>
            <person name="Li G."/>
            <person name="Mu C."/>
            <person name="Tian Q."/>
            <person name="Mei H."/>
            <person name="Zhang T."/>
            <person name="Gao T."/>
            <person name="Zhang H."/>
        </authorList>
    </citation>
    <scope>NUCLEOTIDE SEQUENCE</scope>
    <source>
        <strain evidence="2">G02</strain>
    </source>
</reference>
<evidence type="ECO:0000256" key="1">
    <source>
        <dbReference type="SAM" id="MobiDB-lite"/>
    </source>
</evidence>
<evidence type="ECO:0000313" key="2">
    <source>
        <dbReference type="EMBL" id="KAL0344618.1"/>
    </source>
</evidence>
<name>A0AAW2NP07_SESRA</name>
<accession>A0AAW2NP07</accession>
<dbReference type="AlphaFoldDB" id="A0AAW2NP07"/>
<comment type="caution">
    <text evidence="2">The sequence shown here is derived from an EMBL/GenBank/DDBJ whole genome shotgun (WGS) entry which is preliminary data.</text>
</comment>
<protein>
    <submittedName>
        <fullName evidence="2">Uncharacterized protein</fullName>
    </submittedName>
</protein>
<reference evidence="2" key="1">
    <citation type="submission" date="2020-06" db="EMBL/GenBank/DDBJ databases">
        <authorList>
            <person name="Li T."/>
            <person name="Hu X."/>
            <person name="Zhang T."/>
            <person name="Song X."/>
            <person name="Zhang H."/>
            <person name="Dai N."/>
            <person name="Sheng W."/>
            <person name="Hou X."/>
            <person name="Wei L."/>
        </authorList>
    </citation>
    <scope>NUCLEOTIDE SEQUENCE</scope>
    <source>
        <strain evidence="2">G02</strain>
        <tissue evidence="2">Leaf</tissue>
    </source>
</reference>
<proteinExistence type="predicted"/>
<organism evidence="2">
    <name type="scientific">Sesamum radiatum</name>
    <name type="common">Black benniseed</name>
    <dbReference type="NCBI Taxonomy" id="300843"/>
    <lineage>
        <taxon>Eukaryota</taxon>
        <taxon>Viridiplantae</taxon>
        <taxon>Streptophyta</taxon>
        <taxon>Embryophyta</taxon>
        <taxon>Tracheophyta</taxon>
        <taxon>Spermatophyta</taxon>
        <taxon>Magnoliopsida</taxon>
        <taxon>eudicotyledons</taxon>
        <taxon>Gunneridae</taxon>
        <taxon>Pentapetalae</taxon>
        <taxon>asterids</taxon>
        <taxon>lamiids</taxon>
        <taxon>Lamiales</taxon>
        <taxon>Pedaliaceae</taxon>
        <taxon>Sesamum</taxon>
    </lineage>
</organism>
<dbReference type="PANTHER" id="PTHR33448">
    <property type="entry name" value="CHLOROPLAST PROTEIN HCF243-RELATED"/>
    <property type="match status" value="1"/>
</dbReference>
<sequence>MKASSKPISSPSTAEQFRQPLMTFLKIRSRGRSRSTAMFASAVTEPTEDPSSPEVTCIGQVRASSSAEPNAKKPGGAPPNRRPCSLLKKALFCGQSSLRFRCRKRSRLCKWGSFLRFDCFKKADTAEDSFRIFVIERQILGFNQTENEAKSGKLQKPGYENAVEE</sequence>
<dbReference type="PANTHER" id="PTHR33448:SF10">
    <property type="entry name" value="PROTAMINE P1 FAMILY PROTEIN"/>
    <property type="match status" value="1"/>
</dbReference>
<feature type="region of interest" description="Disordered" evidence="1">
    <location>
        <begin position="29"/>
        <end position="83"/>
    </location>
</feature>
<dbReference type="EMBL" id="JACGWJ010000019">
    <property type="protein sequence ID" value="KAL0344618.1"/>
    <property type="molecule type" value="Genomic_DNA"/>
</dbReference>
<gene>
    <name evidence="2" type="ORF">Sradi_4293100</name>
</gene>